<dbReference type="GO" id="GO:0005886">
    <property type="term" value="C:plasma membrane"/>
    <property type="evidence" value="ECO:0007669"/>
    <property type="project" value="UniProtKB-SubCell"/>
</dbReference>
<accession>A0A0F6SFP3</accession>
<dbReference type="Proteomes" id="UP000034883">
    <property type="component" value="Chromosome"/>
</dbReference>
<evidence type="ECO:0008006" key="10">
    <source>
        <dbReference type="Google" id="ProtNLM"/>
    </source>
</evidence>
<reference evidence="8 9" key="1">
    <citation type="submission" date="2015-03" db="EMBL/GenBank/DDBJ databases">
        <title>Genome assembly of Sandaracinus amylolyticus DSM 53668.</title>
        <authorList>
            <person name="Sharma G."/>
            <person name="Subramanian S."/>
        </authorList>
    </citation>
    <scope>NUCLEOTIDE SEQUENCE [LARGE SCALE GENOMIC DNA]</scope>
    <source>
        <strain evidence="8 9">DSM 53668</strain>
    </source>
</reference>
<dbReference type="EMBL" id="CP011125">
    <property type="protein sequence ID" value="AKF07294.1"/>
    <property type="molecule type" value="Genomic_DNA"/>
</dbReference>
<organism evidence="8 9">
    <name type="scientific">Sandaracinus amylolyticus</name>
    <dbReference type="NCBI Taxonomy" id="927083"/>
    <lineage>
        <taxon>Bacteria</taxon>
        <taxon>Pseudomonadati</taxon>
        <taxon>Myxococcota</taxon>
        <taxon>Polyangia</taxon>
        <taxon>Polyangiales</taxon>
        <taxon>Sandaracinaceae</taxon>
        <taxon>Sandaracinus</taxon>
    </lineage>
</organism>
<evidence type="ECO:0000256" key="3">
    <source>
        <dbReference type="ARBA" id="ARBA00022618"/>
    </source>
</evidence>
<evidence type="ECO:0000256" key="4">
    <source>
        <dbReference type="ARBA" id="ARBA00022692"/>
    </source>
</evidence>
<evidence type="ECO:0000256" key="5">
    <source>
        <dbReference type="ARBA" id="ARBA00022989"/>
    </source>
</evidence>
<keyword evidence="4" id="KW-0812">Transmembrane</keyword>
<dbReference type="KEGG" id="samy:DB32_004443"/>
<proteinExistence type="predicted"/>
<dbReference type="STRING" id="927083.DB32_004443"/>
<dbReference type="InterPro" id="IPR011922">
    <property type="entry name" value="Cell_div_FtsL"/>
</dbReference>
<keyword evidence="9" id="KW-1185">Reference proteome</keyword>
<evidence type="ECO:0000256" key="1">
    <source>
        <dbReference type="ARBA" id="ARBA00004401"/>
    </source>
</evidence>
<dbReference type="RefSeq" id="WP_053234574.1">
    <property type="nucleotide sequence ID" value="NZ_CP011125.1"/>
</dbReference>
<dbReference type="Pfam" id="PF04999">
    <property type="entry name" value="FtsL"/>
    <property type="match status" value="1"/>
</dbReference>
<name>A0A0F6SFP3_9BACT</name>
<keyword evidence="6" id="KW-0472">Membrane</keyword>
<sequence>MNAMKTRFLVLWAAAVLATAAAFVAHLSLRLETVRLGYDVGQARREQRRLIEQRRLLSIEAATLREPERVEAVARGTLAMDVPDPSRVVSIGQRSGRRPSGRMR</sequence>
<evidence type="ECO:0000313" key="9">
    <source>
        <dbReference type="Proteomes" id="UP000034883"/>
    </source>
</evidence>
<protein>
    <recommendedName>
        <fullName evidence="10">Cell division protein FtsL</fullName>
    </recommendedName>
</protein>
<dbReference type="AlphaFoldDB" id="A0A0F6SFP3"/>
<gene>
    <name evidence="8" type="ORF">DB32_004443</name>
</gene>
<evidence type="ECO:0000313" key="8">
    <source>
        <dbReference type="EMBL" id="AKF07294.1"/>
    </source>
</evidence>
<evidence type="ECO:0000256" key="2">
    <source>
        <dbReference type="ARBA" id="ARBA00022475"/>
    </source>
</evidence>
<keyword evidence="7" id="KW-0131">Cell cycle</keyword>
<keyword evidence="3" id="KW-0132">Cell division</keyword>
<keyword evidence="2" id="KW-1003">Cell membrane</keyword>
<keyword evidence="5" id="KW-1133">Transmembrane helix</keyword>
<evidence type="ECO:0000256" key="7">
    <source>
        <dbReference type="ARBA" id="ARBA00023306"/>
    </source>
</evidence>
<evidence type="ECO:0000256" key="6">
    <source>
        <dbReference type="ARBA" id="ARBA00023136"/>
    </source>
</evidence>
<dbReference type="GO" id="GO:0051301">
    <property type="term" value="P:cell division"/>
    <property type="evidence" value="ECO:0007669"/>
    <property type="project" value="UniProtKB-KW"/>
</dbReference>
<comment type="subcellular location">
    <subcellularLocation>
        <location evidence="1">Cell membrane</location>
        <topology evidence="1">Single-pass type II membrane protein</topology>
    </subcellularLocation>
</comment>